<dbReference type="InterPro" id="IPR036413">
    <property type="entry name" value="YaeB-like_sf"/>
</dbReference>
<dbReference type="InterPro" id="IPR023370">
    <property type="entry name" value="TrmO-like_N"/>
</dbReference>
<feature type="domain" description="TsaA-like" evidence="3">
    <location>
        <begin position="5"/>
        <end position="137"/>
    </location>
</feature>
<organism evidence="4">
    <name type="scientific">hydrothermal vent metagenome</name>
    <dbReference type="NCBI Taxonomy" id="652676"/>
    <lineage>
        <taxon>unclassified sequences</taxon>
        <taxon>metagenomes</taxon>
        <taxon>ecological metagenomes</taxon>
    </lineage>
</organism>
<evidence type="ECO:0000259" key="3">
    <source>
        <dbReference type="PROSITE" id="PS51668"/>
    </source>
</evidence>
<dbReference type="GO" id="GO:0032259">
    <property type="term" value="P:methylation"/>
    <property type="evidence" value="ECO:0007669"/>
    <property type="project" value="UniProtKB-KW"/>
</dbReference>
<dbReference type="AlphaFoldDB" id="A0A3B1BB61"/>
<sequence>MKFNIKQIGVIHTPYENNAPNQSNEKSKGAFTIEVYPEYESALTSLEKFNYIYVLYYLNRIDREYQNIISPPWAGGKTSVGLFASRSPNRPNPIGLSVVKILKIKKNIITISGIDAFNNTPLIDIKPYIKNLDSKEDANFGWVNVTEFDEHLKMHIAGIPHKH</sequence>
<comment type="similarity">
    <text evidence="2">Belongs to the tRNA methyltransferase O family.</text>
</comment>
<dbReference type="InterPro" id="IPR036414">
    <property type="entry name" value="YaeB_N_sf"/>
</dbReference>
<gene>
    <name evidence="4" type="ORF">MNBD_IGNAVI01-421</name>
</gene>
<dbReference type="GO" id="GO:0008168">
    <property type="term" value="F:methyltransferase activity"/>
    <property type="evidence" value="ECO:0007669"/>
    <property type="project" value="UniProtKB-KW"/>
</dbReference>
<dbReference type="PROSITE" id="PS51668">
    <property type="entry name" value="TSAA_2"/>
    <property type="match status" value="1"/>
</dbReference>
<protein>
    <submittedName>
        <fullName evidence="4">tRNA (Adenine(37)-N6)-methyltransferase</fullName>
    </submittedName>
</protein>
<dbReference type="InterPro" id="IPR040372">
    <property type="entry name" value="YaeB-like"/>
</dbReference>
<name>A0A3B1BB61_9ZZZZ</name>
<keyword evidence="1" id="KW-0949">S-adenosyl-L-methionine</keyword>
<dbReference type="PANTHER" id="PTHR12818:SF0">
    <property type="entry name" value="TRNA (ADENINE(37)-N6)-METHYLTRANSFERASE"/>
    <property type="match status" value="1"/>
</dbReference>
<dbReference type="Pfam" id="PF01980">
    <property type="entry name" value="TrmO_N"/>
    <property type="match status" value="1"/>
</dbReference>
<proteinExistence type="inferred from homology"/>
<evidence type="ECO:0000256" key="1">
    <source>
        <dbReference type="ARBA" id="ARBA00022691"/>
    </source>
</evidence>
<reference evidence="4" key="1">
    <citation type="submission" date="2018-06" db="EMBL/GenBank/DDBJ databases">
        <authorList>
            <person name="Zhirakovskaya E."/>
        </authorList>
    </citation>
    <scope>NUCLEOTIDE SEQUENCE</scope>
</reference>
<dbReference type="Gene3D" id="2.40.30.70">
    <property type="entry name" value="YaeB-like"/>
    <property type="match status" value="1"/>
</dbReference>
<dbReference type="EMBL" id="UOGD01000022">
    <property type="protein sequence ID" value="VAX15439.1"/>
    <property type="molecule type" value="Genomic_DNA"/>
</dbReference>
<dbReference type="PANTHER" id="PTHR12818">
    <property type="entry name" value="TRNA (ADENINE(37)-N6)-METHYLTRANSFERASE"/>
    <property type="match status" value="1"/>
</dbReference>
<dbReference type="NCBIfam" id="TIGR00104">
    <property type="entry name" value="tRNA_TsaA"/>
    <property type="match status" value="1"/>
</dbReference>
<dbReference type="CDD" id="cd09281">
    <property type="entry name" value="UPF0066"/>
    <property type="match status" value="1"/>
</dbReference>
<keyword evidence="4" id="KW-0808">Transferase</keyword>
<evidence type="ECO:0000256" key="2">
    <source>
        <dbReference type="ARBA" id="ARBA00033753"/>
    </source>
</evidence>
<evidence type="ECO:0000313" key="4">
    <source>
        <dbReference type="EMBL" id="VAX15439.1"/>
    </source>
</evidence>
<dbReference type="SUPFAM" id="SSF118196">
    <property type="entry name" value="YaeB-like"/>
    <property type="match status" value="1"/>
</dbReference>
<accession>A0A3B1BB61</accession>
<keyword evidence="4" id="KW-0489">Methyltransferase</keyword>